<proteinExistence type="predicted"/>
<comment type="caution">
    <text evidence="2">The sequence shown here is derived from an EMBL/GenBank/DDBJ whole genome shotgun (WGS) entry which is preliminary data.</text>
</comment>
<keyword evidence="3" id="KW-1185">Reference proteome</keyword>
<feature type="region of interest" description="Disordered" evidence="1">
    <location>
        <begin position="1"/>
        <end position="31"/>
    </location>
</feature>
<dbReference type="Proteomes" id="UP000823561">
    <property type="component" value="Chromosome 4"/>
</dbReference>
<reference evidence="2" key="1">
    <citation type="submission" date="2020-10" db="EMBL/GenBank/DDBJ databases">
        <title>Chromosome-scale genome assembly of the Allis shad, Alosa alosa.</title>
        <authorList>
            <person name="Margot Z."/>
            <person name="Christophe K."/>
            <person name="Cabau C."/>
            <person name="Louis A."/>
            <person name="Berthelot C."/>
            <person name="Parey E."/>
            <person name="Roest Crollius H."/>
            <person name="Montfort J."/>
            <person name="Robinson-Rechavi M."/>
            <person name="Bucao C."/>
            <person name="Bouchez O."/>
            <person name="Gislard M."/>
            <person name="Lluch J."/>
            <person name="Milhes M."/>
            <person name="Lampietro C."/>
            <person name="Lopez Roques C."/>
            <person name="Donnadieu C."/>
            <person name="Braasch I."/>
            <person name="Desvignes T."/>
            <person name="Postlethwait J."/>
            <person name="Bobe J."/>
            <person name="Guiguen Y."/>
        </authorList>
    </citation>
    <scope>NUCLEOTIDE SEQUENCE</scope>
    <source>
        <strain evidence="2">M-15738</strain>
        <tissue evidence="2">Blood</tissue>
    </source>
</reference>
<protein>
    <submittedName>
        <fullName evidence="2">Uncharacterized protein</fullName>
    </submittedName>
</protein>
<name>A0AAV6H7R7_9TELE</name>
<organism evidence="2 3">
    <name type="scientific">Alosa alosa</name>
    <name type="common">allis shad</name>
    <dbReference type="NCBI Taxonomy" id="278164"/>
    <lineage>
        <taxon>Eukaryota</taxon>
        <taxon>Metazoa</taxon>
        <taxon>Chordata</taxon>
        <taxon>Craniata</taxon>
        <taxon>Vertebrata</taxon>
        <taxon>Euteleostomi</taxon>
        <taxon>Actinopterygii</taxon>
        <taxon>Neopterygii</taxon>
        <taxon>Teleostei</taxon>
        <taxon>Clupei</taxon>
        <taxon>Clupeiformes</taxon>
        <taxon>Clupeoidei</taxon>
        <taxon>Clupeidae</taxon>
        <taxon>Alosa</taxon>
    </lineage>
</organism>
<dbReference type="AlphaFoldDB" id="A0AAV6H7R7"/>
<sequence length="145" mass="16355">MAESSWKRPPSPPAKKPRSEAKRISDRKRAKTRVNLGSAFHRWRQLLDSKEMQFDSELATFLLDWYEGPQTSTPMKKPVLPTDIGVSSISSSDSDNYRPPTKTGKEKVKDAQELARLECSLSEMSIGGEETVVDEGIINDWRNST</sequence>
<gene>
    <name evidence="2" type="ORF">AALO_G00047570</name>
</gene>
<feature type="region of interest" description="Disordered" evidence="1">
    <location>
        <begin position="72"/>
        <end position="110"/>
    </location>
</feature>
<evidence type="ECO:0000256" key="1">
    <source>
        <dbReference type="SAM" id="MobiDB-lite"/>
    </source>
</evidence>
<evidence type="ECO:0000313" key="3">
    <source>
        <dbReference type="Proteomes" id="UP000823561"/>
    </source>
</evidence>
<accession>A0AAV6H7R7</accession>
<evidence type="ECO:0000313" key="2">
    <source>
        <dbReference type="EMBL" id="KAG5281677.1"/>
    </source>
</evidence>
<dbReference type="EMBL" id="JADWDJ010000004">
    <property type="protein sequence ID" value="KAG5281677.1"/>
    <property type="molecule type" value="Genomic_DNA"/>
</dbReference>